<protein>
    <submittedName>
        <fullName evidence="2">Uncharacterized protein</fullName>
    </submittedName>
</protein>
<evidence type="ECO:0000256" key="1">
    <source>
        <dbReference type="SAM" id="MobiDB-lite"/>
    </source>
</evidence>
<dbReference type="EMBL" id="CP000157">
    <property type="protein sequence ID" value="ABC63077.1"/>
    <property type="molecule type" value="Genomic_DNA"/>
</dbReference>
<dbReference type="KEGG" id="eli:ELI_04925"/>
<feature type="region of interest" description="Disordered" evidence="1">
    <location>
        <begin position="1"/>
        <end position="23"/>
    </location>
</feature>
<keyword evidence="3" id="KW-1185">Reference proteome</keyword>
<proteinExistence type="predicted"/>
<reference evidence="3" key="1">
    <citation type="journal article" date="2009" name="J. Bacteriol.">
        <title>Complete genome sequence of Erythrobacter litoralis HTCC2594.</title>
        <authorList>
            <person name="Oh H.M."/>
            <person name="Giovannoni S.J."/>
            <person name="Ferriera S."/>
            <person name="Johnson J."/>
            <person name="Cho J.C."/>
        </authorList>
    </citation>
    <scope>NUCLEOTIDE SEQUENCE [LARGE SCALE GENOMIC DNA]</scope>
    <source>
        <strain evidence="3">HTCC2594</strain>
    </source>
</reference>
<dbReference type="STRING" id="314225.ELI_04925"/>
<name>Q2NB64_ERYLH</name>
<evidence type="ECO:0000313" key="3">
    <source>
        <dbReference type="Proteomes" id="UP000008808"/>
    </source>
</evidence>
<accession>Q2NB64</accession>
<gene>
    <name evidence="2" type="ordered locus">ELI_04925</name>
</gene>
<dbReference type="Proteomes" id="UP000008808">
    <property type="component" value="Chromosome"/>
</dbReference>
<evidence type="ECO:0000313" key="2">
    <source>
        <dbReference type="EMBL" id="ABC63077.1"/>
    </source>
</evidence>
<organism evidence="2 3">
    <name type="scientific">Erythrobacter litoralis (strain HTCC2594)</name>
    <dbReference type="NCBI Taxonomy" id="314225"/>
    <lineage>
        <taxon>Bacteria</taxon>
        <taxon>Pseudomonadati</taxon>
        <taxon>Pseudomonadota</taxon>
        <taxon>Alphaproteobacteria</taxon>
        <taxon>Sphingomonadales</taxon>
        <taxon>Erythrobacteraceae</taxon>
        <taxon>Erythrobacter/Porphyrobacter group</taxon>
        <taxon>Erythrobacter</taxon>
    </lineage>
</organism>
<sequence length="77" mass="8556">MRPGSFEESARDTKQSGKFLCGSSRPVGKLDRLGSCRKRGSAGDKVRLRLEPFVLPQRTQSDLQFLAIAGVREELAY</sequence>
<dbReference type="HOGENOM" id="CLU_2632649_0_0_5"/>
<dbReference type="AlphaFoldDB" id="Q2NB64"/>